<keyword evidence="2" id="KW-1185">Reference proteome</keyword>
<gene>
    <name evidence="1" type="ORF">LIER_04598</name>
</gene>
<protein>
    <submittedName>
        <fullName evidence="1">Uncharacterized protein</fullName>
    </submittedName>
</protein>
<evidence type="ECO:0000313" key="2">
    <source>
        <dbReference type="Proteomes" id="UP001454036"/>
    </source>
</evidence>
<organism evidence="1 2">
    <name type="scientific">Lithospermum erythrorhizon</name>
    <name type="common">Purple gromwell</name>
    <name type="synonym">Lithospermum officinale var. erythrorhizon</name>
    <dbReference type="NCBI Taxonomy" id="34254"/>
    <lineage>
        <taxon>Eukaryota</taxon>
        <taxon>Viridiplantae</taxon>
        <taxon>Streptophyta</taxon>
        <taxon>Embryophyta</taxon>
        <taxon>Tracheophyta</taxon>
        <taxon>Spermatophyta</taxon>
        <taxon>Magnoliopsida</taxon>
        <taxon>eudicotyledons</taxon>
        <taxon>Gunneridae</taxon>
        <taxon>Pentapetalae</taxon>
        <taxon>asterids</taxon>
        <taxon>lamiids</taxon>
        <taxon>Boraginales</taxon>
        <taxon>Boraginaceae</taxon>
        <taxon>Boraginoideae</taxon>
        <taxon>Lithospermeae</taxon>
        <taxon>Lithospermum</taxon>
    </lineage>
</organism>
<comment type="caution">
    <text evidence="1">The sequence shown here is derived from an EMBL/GenBank/DDBJ whole genome shotgun (WGS) entry which is preliminary data.</text>
</comment>
<dbReference type="AlphaFoldDB" id="A0AAV3NXI0"/>
<accession>A0AAV3NXI0</accession>
<sequence length="88" mass="9498">MMLRDPSNLEDIGVDVHGSEVLLCGEQSGDTKVEIVAINLEEINVTFHVDSAPASPKGPKRFDNTTCSEDVAPADSFALEDDMAATYR</sequence>
<dbReference type="EMBL" id="BAABME010000597">
    <property type="protein sequence ID" value="GAA0144060.1"/>
    <property type="molecule type" value="Genomic_DNA"/>
</dbReference>
<evidence type="ECO:0000313" key="1">
    <source>
        <dbReference type="EMBL" id="GAA0144060.1"/>
    </source>
</evidence>
<dbReference type="Proteomes" id="UP001454036">
    <property type="component" value="Unassembled WGS sequence"/>
</dbReference>
<name>A0AAV3NXI0_LITER</name>
<proteinExistence type="predicted"/>
<reference evidence="1 2" key="1">
    <citation type="submission" date="2024-01" db="EMBL/GenBank/DDBJ databases">
        <title>The complete chloroplast genome sequence of Lithospermum erythrorhizon: insights into the phylogenetic relationship among Boraginaceae species and the maternal lineages of purple gromwells.</title>
        <authorList>
            <person name="Okada T."/>
            <person name="Watanabe K."/>
        </authorList>
    </citation>
    <scope>NUCLEOTIDE SEQUENCE [LARGE SCALE GENOMIC DNA]</scope>
</reference>